<accession>A0A1E3PHG2</accession>
<dbReference type="PANTHER" id="PTHR13237">
    <property type="entry name" value="SOMETHING ABOUT SILENCING PROTEIN 10-RELATED"/>
    <property type="match status" value="1"/>
</dbReference>
<feature type="region of interest" description="Disordered" evidence="1">
    <location>
        <begin position="88"/>
        <end position="172"/>
    </location>
</feature>
<keyword evidence="3" id="KW-1185">Reference proteome</keyword>
<dbReference type="OrthoDB" id="203440at2759"/>
<gene>
    <name evidence="2" type="ORF">NADFUDRAFT_6181</name>
</gene>
<feature type="non-terminal residue" evidence="2">
    <location>
        <position position="316"/>
    </location>
</feature>
<sequence length="316" mass="34315">GISLLSLKNHTMLAYLQHLVTLILTGLERTTLAAAETQNGPATPHSSQLRQLALEGAVTDRIVLEKGIKGLESRISYQIEKVLRAHQKQQAQDAADAQRKAERADADDVSSDPSDPSDAASDDDSDDDVLTYKPNPLGLAATIKDPASQIRGKPHLAVSDTPGEKPSGIYRPPKISAVAPVVLDDKNGSKGPGGAQAKKRRNATMDEYLSATSAAPQAEYSIGASILDHGRGEKTAKDRKREAEINTYEEENMIRLPGMSKKDKTKQKRMRGDAFFGEDWGLNQYSDRTSRGNDLNTVTKRSKNGGASAWDRAKKR</sequence>
<dbReference type="Proteomes" id="UP000095009">
    <property type="component" value="Unassembled WGS sequence"/>
</dbReference>
<evidence type="ECO:0000313" key="2">
    <source>
        <dbReference type="EMBL" id="ODQ64808.1"/>
    </source>
</evidence>
<reference evidence="2 3" key="1">
    <citation type="journal article" date="2016" name="Proc. Natl. Acad. Sci. U.S.A.">
        <title>Comparative genomics of biotechnologically important yeasts.</title>
        <authorList>
            <person name="Riley R."/>
            <person name="Haridas S."/>
            <person name="Wolfe K.H."/>
            <person name="Lopes M.R."/>
            <person name="Hittinger C.T."/>
            <person name="Goeker M."/>
            <person name="Salamov A.A."/>
            <person name="Wisecaver J.H."/>
            <person name="Long T.M."/>
            <person name="Calvey C.H."/>
            <person name="Aerts A.L."/>
            <person name="Barry K.W."/>
            <person name="Choi C."/>
            <person name="Clum A."/>
            <person name="Coughlan A.Y."/>
            <person name="Deshpande S."/>
            <person name="Douglass A.P."/>
            <person name="Hanson S.J."/>
            <person name="Klenk H.-P."/>
            <person name="LaButti K.M."/>
            <person name="Lapidus A."/>
            <person name="Lindquist E.A."/>
            <person name="Lipzen A.M."/>
            <person name="Meier-Kolthoff J.P."/>
            <person name="Ohm R.A."/>
            <person name="Otillar R.P."/>
            <person name="Pangilinan J.L."/>
            <person name="Peng Y."/>
            <person name="Rokas A."/>
            <person name="Rosa C.A."/>
            <person name="Scheuner C."/>
            <person name="Sibirny A.A."/>
            <person name="Slot J.C."/>
            <person name="Stielow J.B."/>
            <person name="Sun H."/>
            <person name="Kurtzman C.P."/>
            <person name="Blackwell M."/>
            <person name="Grigoriev I.V."/>
            <person name="Jeffries T.W."/>
        </authorList>
    </citation>
    <scope>NUCLEOTIDE SEQUENCE [LARGE SCALE GENOMIC DNA]</scope>
    <source>
        <strain evidence="2 3">DSM 6958</strain>
    </source>
</reference>
<feature type="non-terminal residue" evidence="2">
    <location>
        <position position="1"/>
    </location>
</feature>
<dbReference type="GO" id="GO:0032040">
    <property type="term" value="C:small-subunit processome"/>
    <property type="evidence" value="ECO:0007669"/>
    <property type="project" value="TreeGrafter"/>
</dbReference>
<dbReference type="EMBL" id="KV454411">
    <property type="protein sequence ID" value="ODQ64808.1"/>
    <property type="molecule type" value="Genomic_DNA"/>
</dbReference>
<name>A0A1E3PHG2_9ASCO</name>
<dbReference type="STRING" id="857566.A0A1E3PHG2"/>
<organism evidence="2 3">
    <name type="scientific">Nadsonia fulvescens var. elongata DSM 6958</name>
    <dbReference type="NCBI Taxonomy" id="857566"/>
    <lineage>
        <taxon>Eukaryota</taxon>
        <taxon>Fungi</taxon>
        <taxon>Dikarya</taxon>
        <taxon>Ascomycota</taxon>
        <taxon>Saccharomycotina</taxon>
        <taxon>Dipodascomycetes</taxon>
        <taxon>Dipodascales</taxon>
        <taxon>Dipodascales incertae sedis</taxon>
        <taxon>Nadsonia</taxon>
    </lineage>
</organism>
<feature type="compositionally biased region" description="Basic and acidic residues" evidence="1">
    <location>
        <begin position="96"/>
        <end position="106"/>
    </location>
</feature>
<protein>
    <submittedName>
        <fullName evidence="2">Uncharacterized protein</fullName>
    </submittedName>
</protein>
<dbReference type="PANTHER" id="PTHR13237:SF9">
    <property type="entry name" value="NEUROGUIDIN"/>
    <property type="match status" value="1"/>
</dbReference>
<evidence type="ECO:0000256" key="1">
    <source>
        <dbReference type="SAM" id="MobiDB-lite"/>
    </source>
</evidence>
<feature type="compositionally biased region" description="Acidic residues" evidence="1">
    <location>
        <begin position="120"/>
        <end position="129"/>
    </location>
</feature>
<dbReference type="AlphaFoldDB" id="A0A1E3PHG2"/>
<evidence type="ECO:0000313" key="3">
    <source>
        <dbReference type="Proteomes" id="UP000095009"/>
    </source>
</evidence>
<dbReference type="GO" id="GO:0000462">
    <property type="term" value="P:maturation of SSU-rRNA from tricistronic rRNA transcript (SSU-rRNA, 5.8S rRNA, LSU-rRNA)"/>
    <property type="evidence" value="ECO:0007669"/>
    <property type="project" value="TreeGrafter"/>
</dbReference>
<proteinExistence type="predicted"/>
<feature type="region of interest" description="Disordered" evidence="1">
    <location>
        <begin position="254"/>
        <end position="316"/>
    </location>
</feature>
<feature type="compositionally biased region" description="Polar residues" evidence="1">
    <location>
        <begin position="283"/>
        <end position="299"/>
    </location>
</feature>